<evidence type="ECO:0000259" key="5">
    <source>
        <dbReference type="SMART" id="SM00906"/>
    </source>
</evidence>
<dbReference type="GO" id="GO:0000435">
    <property type="term" value="P:positive regulation of transcription from RNA polymerase II promoter by galactose"/>
    <property type="evidence" value="ECO:0007669"/>
    <property type="project" value="TreeGrafter"/>
</dbReference>
<keyword evidence="2" id="KW-0804">Transcription</keyword>
<name>A0A9W9HTK5_9EURO</name>
<evidence type="ECO:0000313" key="7">
    <source>
        <dbReference type="Proteomes" id="UP001146351"/>
    </source>
</evidence>
<evidence type="ECO:0000256" key="2">
    <source>
        <dbReference type="ARBA" id="ARBA00023163"/>
    </source>
</evidence>
<keyword evidence="7" id="KW-1185">Reference proteome</keyword>
<comment type="caution">
    <text evidence="6">The sequence shown here is derived from an EMBL/GenBank/DDBJ whole genome shotgun (WGS) entry which is preliminary data.</text>
</comment>
<accession>A0A9W9HTK5</accession>
<dbReference type="Proteomes" id="UP001146351">
    <property type="component" value="Unassembled WGS sequence"/>
</dbReference>
<gene>
    <name evidence="6" type="ORF">N7492_009200</name>
</gene>
<feature type="compositionally biased region" description="Basic and acidic residues" evidence="4">
    <location>
        <begin position="1"/>
        <end position="14"/>
    </location>
</feature>
<sequence>MPISDPGRRGDHGRHGSSAGSRLLEQIDSTITRDTRQKTRQKSQRRPHRKSHQTRSRPPEPPDLIVSYVASNLIDAYFSFYNSYYPVLHEKTFRDRVATGQSQRLPHSPWRVTYYMVLAIGHWASCKESEHQQSKYYAAARASLSLEMLESGTIETVQAFLLLGNYLQKRDRTNTAYNFVGLAYRMALGLGLHRESPAAENTIGHERRRQLFWTIFCVESGFNITLGRPPIISEGFIDIKLPRNIDDKGLSLMSPMPEEVDYPTTYSAIVHLTPLAKIADGIYREFLLAKTAGTRIEYRHAESMERDLIQWRKGLPHYLHSADVPAWFQGARSVARWKEQNIRILLWRGTQKYHSYLPTKMNSEERCLDAAMETIHDIAGFCTMYDGALYQGITWYATYFLLQATLVLMARFLDNTVVSSEEEASAWHHSVFKARNCLRVVAARNKPATRYLDMLDRVCSQFQSPTLEQNLYSLSSLQEDLLAPSVNDLPHNTEDFLGLPSENDFALLGDSQFALNDEAADPNFRILINQVSHDFMGSMPLDLLFNDWINYS</sequence>
<feature type="region of interest" description="Disordered" evidence="4">
    <location>
        <begin position="1"/>
        <end position="63"/>
    </location>
</feature>
<feature type="domain" description="Xylanolytic transcriptional activator regulatory" evidence="5">
    <location>
        <begin position="176"/>
        <end position="248"/>
    </location>
</feature>
<dbReference type="GO" id="GO:0006351">
    <property type="term" value="P:DNA-templated transcription"/>
    <property type="evidence" value="ECO:0007669"/>
    <property type="project" value="InterPro"/>
</dbReference>
<feature type="compositionally biased region" description="Basic residues" evidence="4">
    <location>
        <begin position="38"/>
        <end position="55"/>
    </location>
</feature>
<reference evidence="6" key="2">
    <citation type="journal article" date="2023" name="IMA Fungus">
        <title>Comparative genomic study of the Penicillium genus elucidates a diverse pangenome and 15 lateral gene transfer events.</title>
        <authorList>
            <person name="Petersen C."/>
            <person name="Sorensen T."/>
            <person name="Nielsen M.R."/>
            <person name="Sondergaard T.E."/>
            <person name="Sorensen J.L."/>
            <person name="Fitzpatrick D.A."/>
            <person name="Frisvad J.C."/>
            <person name="Nielsen K.L."/>
        </authorList>
    </citation>
    <scope>NUCLEOTIDE SEQUENCE</scope>
    <source>
        <strain evidence="6">IBT 21917</strain>
    </source>
</reference>
<dbReference type="GO" id="GO:0008270">
    <property type="term" value="F:zinc ion binding"/>
    <property type="evidence" value="ECO:0007669"/>
    <property type="project" value="InterPro"/>
</dbReference>
<dbReference type="GO" id="GO:0000978">
    <property type="term" value="F:RNA polymerase II cis-regulatory region sequence-specific DNA binding"/>
    <property type="evidence" value="ECO:0007669"/>
    <property type="project" value="TreeGrafter"/>
</dbReference>
<dbReference type="EMBL" id="JAPQKO010000006">
    <property type="protein sequence ID" value="KAJ5156397.1"/>
    <property type="molecule type" value="Genomic_DNA"/>
</dbReference>
<evidence type="ECO:0000313" key="6">
    <source>
        <dbReference type="EMBL" id="KAJ5156397.1"/>
    </source>
</evidence>
<keyword evidence="3" id="KW-0539">Nucleus</keyword>
<proteinExistence type="predicted"/>
<evidence type="ECO:0000256" key="4">
    <source>
        <dbReference type="SAM" id="MobiDB-lite"/>
    </source>
</evidence>
<evidence type="ECO:0000256" key="3">
    <source>
        <dbReference type="ARBA" id="ARBA00023242"/>
    </source>
</evidence>
<dbReference type="AlphaFoldDB" id="A0A9W9HTK5"/>
<dbReference type="InterPro" id="IPR051127">
    <property type="entry name" value="Fungal_SecMet_Regulators"/>
</dbReference>
<dbReference type="Pfam" id="PF04082">
    <property type="entry name" value="Fungal_trans"/>
    <property type="match status" value="1"/>
</dbReference>
<dbReference type="InterPro" id="IPR007219">
    <property type="entry name" value="XnlR_reg_dom"/>
</dbReference>
<dbReference type="SMART" id="SM00906">
    <property type="entry name" value="Fungal_trans"/>
    <property type="match status" value="1"/>
</dbReference>
<dbReference type="CDD" id="cd12148">
    <property type="entry name" value="fungal_TF_MHR"/>
    <property type="match status" value="1"/>
</dbReference>
<dbReference type="GO" id="GO:0000981">
    <property type="term" value="F:DNA-binding transcription factor activity, RNA polymerase II-specific"/>
    <property type="evidence" value="ECO:0007669"/>
    <property type="project" value="TreeGrafter"/>
</dbReference>
<dbReference type="PANTHER" id="PTHR47424">
    <property type="entry name" value="REGULATORY PROTEIN GAL4"/>
    <property type="match status" value="1"/>
</dbReference>
<dbReference type="OrthoDB" id="3364175at2759"/>
<organism evidence="6 7">
    <name type="scientific">Penicillium capsulatum</name>
    <dbReference type="NCBI Taxonomy" id="69766"/>
    <lineage>
        <taxon>Eukaryota</taxon>
        <taxon>Fungi</taxon>
        <taxon>Dikarya</taxon>
        <taxon>Ascomycota</taxon>
        <taxon>Pezizomycotina</taxon>
        <taxon>Eurotiomycetes</taxon>
        <taxon>Eurotiomycetidae</taxon>
        <taxon>Eurotiales</taxon>
        <taxon>Aspergillaceae</taxon>
        <taxon>Penicillium</taxon>
    </lineage>
</organism>
<reference evidence="6" key="1">
    <citation type="submission" date="2022-11" db="EMBL/GenBank/DDBJ databases">
        <authorList>
            <person name="Petersen C."/>
        </authorList>
    </citation>
    <scope>NUCLEOTIDE SEQUENCE</scope>
    <source>
        <strain evidence="6">IBT 21917</strain>
    </source>
</reference>
<dbReference type="PANTHER" id="PTHR47424:SF2">
    <property type="entry name" value="TRANSCRIPTION FACTOR DOMAIN-CONTAINING PROTEIN-RELATED"/>
    <property type="match status" value="1"/>
</dbReference>
<dbReference type="GO" id="GO:0005634">
    <property type="term" value="C:nucleus"/>
    <property type="evidence" value="ECO:0007669"/>
    <property type="project" value="TreeGrafter"/>
</dbReference>
<keyword evidence="1" id="KW-0805">Transcription regulation</keyword>
<evidence type="ECO:0000256" key="1">
    <source>
        <dbReference type="ARBA" id="ARBA00023015"/>
    </source>
</evidence>
<protein>
    <submittedName>
        <fullName evidence="6">Transcriptional regulatory protein C1F7.11c</fullName>
    </submittedName>
</protein>